<evidence type="ECO:0008006" key="4">
    <source>
        <dbReference type="Google" id="ProtNLM"/>
    </source>
</evidence>
<organism evidence="2 3">
    <name type="scientific">Fomitopsis schrenkii</name>
    <name type="common">Brown rot fungus</name>
    <dbReference type="NCBI Taxonomy" id="2126942"/>
    <lineage>
        <taxon>Eukaryota</taxon>
        <taxon>Fungi</taxon>
        <taxon>Dikarya</taxon>
        <taxon>Basidiomycota</taxon>
        <taxon>Agaricomycotina</taxon>
        <taxon>Agaricomycetes</taxon>
        <taxon>Polyporales</taxon>
        <taxon>Fomitopsis</taxon>
    </lineage>
</organism>
<feature type="compositionally biased region" description="Low complexity" evidence="1">
    <location>
        <begin position="203"/>
        <end position="217"/>
    </location>
</feature>
<feature type="compositionally biased region" description="Polar residues" evidence="1">
    <location>
        <begin position="98"/>
        <end position="111"/>
    </location>
</feature>
<dbReference type="eggNOG" id="ENOG502S1Y6">
    <property type="taxonomic scope" value="Eukaryota"/>
</dbReference>
<proteinExistence type="predicted"/>
<feature type="region of interest" description="Disordered" evidence="1">
    <location>
        <begin position="91"/>
        <end position="115"/>
    </location>
</feature>
<dbReference type="Proteomes" id="UP000015241">
    <property type="component" value="Unassembled WGS sequence"/>
</dbReference>
<dbReference type="HOGENOM" id="CLU_446974_0_0_1"/>
<accession>S8DWK1</accession>
<feature type="region of interest" description="Disordered" evidence="1">
    <location>
        <begin position="196"/>
        <end position="221"/>
    </location>
</feature>
<name>S8DWK1_FOMSC</name>
<keyword evidence="3" id="KW-1185">Reference proteome</keyword>
<protein>
    <recommendedName>
        <fullName evidence="4">PH domain-containing protein</fullName>
    </recommendedName>
</protein>
<dbReference type="AlphaFoldDB" id="S8DWK1"/>
<dbReference type="STRING" id="743788.S8DWK1"/>
<gene>
    <name evidence="2" type="ORF">FOMPIDRAFT_60994</name>
</gene>
<reference evidence="2 3" key="1">
    <citation type="journal article" date="2012" name="Science">
        <title>The Paleozoic origin of enzymatic lignin decomposition reconstructed from 31 fungal genomes.</title>
        <authorList>
            <person name="Floudas D."/>
            <person name="Binder M."/>
            <person name="Riley R."/>
            <person name="Barry K."/>
            <person name="Blanchette R.A."/>
            <person name="Henrissat B."/>
            <person name="Martinez A.T."/>
            <person name="Otillar R."/>
            <person name="Spatafora J.W."/>
            <person name="Yadav J.S."/>
            <person name="Aerts A."/>
            <person name="Benoit I."/>
            <person name="Boyd A."/>
            <person name="Carlson A."/>
            <person name="Copeland A."/>
            <person name="Coutinho P.M."/>
            <person name="de Vries R.P."/>
            <person name="Ferreira P."/>
            <person name="Findley K."/>
            <person name="Foster B."/>
            <person name="Gaskell J."/>
            <person name="Glotzer D."/>
            <person name="Gorecki P."/>
            <person name="Heitman J."/>
            <person name="Hesse C."/>
            <person name="Hori C."/>
            <person name="Igarashi K."/>
            <person name="Jurgens J.A."/>
            <person name="Kallen N."/>
            <person name="Kersten P."/>
            <person name="Kohler A."/>
            <person name="Kuees U."/>
            <person name="Kumar T.K.A."/>
            <person name="Kuo A."/>
            <person name="LaButti K."/>
            <person name="Larrondo L.F."/>
            <person name="Lindquist E."/>
            <person name="Ling A."/>
            <person name="Lombard V."/>
            <person name="Lucas S."/>
            <person name="Lundell T."/>
            <person name="Martin R."/>
            <person name="McLaughlin D.J."/>
            <person name="Morgenstern I."/>
            <person name="Morin E."/>
            <person name="Murat C."/>
            <person name="Nagy L.G."/>
            <person name="Nolan M."/>
            <person name="Ohm R.A."/>
            <person name="Patyshakuliyeva A."/>
            <person name="Rokas A."/>
            <person name="Ruiz-Duenas F.J."/>
            <person name="Sabat G."/>
            <person name="Salamov A."/>
            <person name="Samejima M."/>
            <person name="Schmutz J."/>
            <person name="Slot J.C."/>
            <person name="St John F."/>
            <person name="Stenlid J."/>
            <person name="Sun H."/>
            <person name="Sun S."/>
            <person name="Syed K."/>
            <person name="Tsang A."/>
            <person name="Wiebenga A."/>
            <person name="Young D."/>
            <person name="Pisabarro A."/>
            <person name="Eastwood D.C."/>
            <person name="Martin F."/>
            <person name="Cullen D."/>
            <person name="Grigoriev I.V."/>
            <person name="Hibbett D.S."/>
        </authorList>
    </citation>
    <scope>NUCLEOTIDE SEQUENCE</scope>
    <source>
        <strain evidence="3">FP-58527</strain>
    </source>
</reference>
<evidence type="ECO:0000313" key="3">
    <source>
        <dbReference type="Proteomes" id="UP000015241"/>
    </source>
</evidence>
<dbReference type="InParanoid" id="S8DWK1"/>
<sequence length="628" mass="68538">MSGAYDVSSEIFSLYSRPPMTRASTCSQGTQSLITPMDEGLRYPSGKLKPARGQLPSSAEGVRVASTTPNEGYLSRESALQVIGEHTDSGPYGPYFSLSRSPPATPPSSGLSRRGTTKELIGRFESMSPTKSPSSYYQETPRVRPGAYQAVQKTNKRSPIRQSIRSFLSVFKKTSSRTSGERGDLLSVAEDVMTEPLRERVSSSRTSTSRARGHSSTFSVPQVNPARQSLSICKTPISPTAARHSGSVVHLCRSLASSPGIHPVWAHCTATLHSTHLLLTTETSGGNPSTNIITFCECADVRSLSTTELEANERAMLPTQDAQGRDGQIWKIFELLFEGRPRERFAVRSVGERAAWVSKIWYVVTSDVSYTILTYSFRDAILEAQEEWTEAASIAARRDRSIASAEATTPTVARSPTRAQHRTMALGEIQTKADAILDRLRQRDDAGPVLPVDLSDVLTRLDALRAEMKNVAKASGARSPTAPADLDKLNELHSKLDTLASVCQTLHDREPIQLASGGALEVPEWLEAFVNHGTSQTENVAAGIQMLCKELGLIMEPQEQGEDSEGQLPQRSLLADDLRKNAEARNALTTESVVGLIDRQRQDQERMLRSLGTGERSALCIRAQLTTI</sequence>
<evidence type="ECO:0000313" key="2">
    <source>
        <dbReference type="EMBL" id="EPS95548.1"/>
    </source>
</evidence>
<dbReference type="OrthoDB" id="2261329at2759"/>
<dbReference type="EMBL" id="KE504205">
    <property type="protein sequence ID" value="EPS95548.1"/>
    <property type="molecule type" value="Genomic_DNA"/>
</dbReference>
<evidence type="ECO:0000256" key="1">
    <source>
        <dbReference type="SAM" id="MobiDB-lite"/>
    </source>
</evidence>